<gene>
    <name evidence="1" type="ORF">FHS11_001123</name>
</gene>
<name>A0A839SBR4_9SPHI</name>
<dbReference type="Proteomes" id="UP000539265">
    <property type="component" value="Unassembled WGS sequence"/>
</dbReference>
<evidence type="ECO:0000313" key="1">
    <source>
        <dbReference type="EMBL" id="MBB3054713.1"/>
    </source>
</evidence>
<proteinExistence type="predicted"/>
<accession>A0A839SBR4</accession>
<sequence>MALPGFDNEDGIDFNPSITAKADWGNGYCIPT</sequence>
<comment type="caution">
    <text evidence="1">The sequence shown here is derived from an EMBL/GenBank/DDBJ whole genome shotgun (WGS) entry which is preliminary data.</text>
</comment>
<dbReference type="AlphaFoldDB" id="A0A839SBR4"/>
<organism evidence="1 2">
    <name type="scientific">Mucilaginibacter gotjawali</name>
    <dbReference type="NCBI Taxonomy" id="1550579"/>
    <lineage>
        <taxon>Bacteria</taxon>
        <taxon>Pseudomonadati</taxon>
        <taxon>Bacteroidota</taxon>
        <taxon>Sphingobacteriia</taxon>
        <taxon>Sphingobacteriales</taxon>
        <taxon>Sphingobacteriaceae</taxon>
        <taxon>Mucilaginibacter</taxon>
    </lineage>
</organism>
<keyword evidence="2" id="KW-1185">Reference proteome</keyword>
<reference evidence="1" key="1">
    <citation type="submission" date="2020-08" db="EMBL/GenBank/DDBJ databases">
        <title>Genomic Encyclopedia of Type Strains, Phase III (KMG-III): the genomes of soil and plant-associated and newly described type strains.</title>
        <authorList>
            <person name="Whitman W."/>
        </authorList>
    </citation>
    <scope>NUCLEOTIDE SEQUENCE [LARGE SCALE GENOMIC DNA]</scope>
    <source>
        <strain evidence="1">CECT 8628</strain>
    </source>
</reference>
<protein>
    <submittedName>
        <fullName evidence="1">Uncharacterized protein</fullName>
    </submittedName>
</protein>
<dbReference type="EMBL" id="JACHWX010000002">
    <property type="protein sequence ID" value="MBB3054713.1"/>
    <property type="molecule type" value="Genomic_DNA"/>
</dbReference>
<evidence type="ECO:0000313" key="2">
    <source>
        <dbReference type="Proteomes" id="UP000539265"/>
    </source>
</evidence>